<keyword evidence="5 14" id="KW-0597">Phosphoprotein</keyword>
<dbReference type="PROSITE" id="PS50110">
    <property type="entry name" value="RESPONSE_REGULATORY"/>
    <property type="match status" value="2"/>
</dbReference>
<dbReference type="Pfam" id="PF00512">
    <property type="entry name" value="HisKA"/>
    <property type="match status" value="1"/>
</dbReference>
<dbReference type="SMART" id="SM00387">
    <property type="entry name" value="HATPase_c"/>
    <property type="match status" value="1"/>
</dbReference>
<evidence type="ECO:0000256" key="10">
    <source>
        <dbReference type="ARBA" id="ARBA00023012"/>
    </source>
</evidence>
<comment type="similarity">
    <text evidence="3">In the N-terminal section; belongs to the phytochrome family.</text>
</comment>
<dbReference type="Pfam" id="PF02518">
    <property type="entry name" value="HATPase_c"/>
    <property type="match status" value="1"/>
</dbReference>
<evidence type="ECO:0000256" key="15">
    <source>
        <dbReference type="SAM" id="Coils"/>
    </source>
</evidence>
<keyword evidence="11 16" id="KW-0472">Membrane</keyword>
<keyword evidence="15" id="KW-0175">Coiled coil</keyword>
<gene>
    <name evidence="19" type="ORF">V2H45_09660</name>
</gene>
<dbReference type="EMBL" id="JAZBJZ010000030">
    <property type="protein sequence ID" value="MEE3717010.1"/>
    <property type="molecule type" value="Genomic_DNA"/>
</dbReference>
<dbReference type="GO" id="GO:0016020">
    <property type="term" value="C:membrane"/>
    <property type="evidence" value="ECO:0007669"/>
    <property type="project" value="UniProtKB-SubCell"/>
</dbReference>
<evidence type="ECO:0000313" key="20">
    <source>
        <dbReference type="Proteomes" id="UP001333818"/>
    </source>
</evidence>
<feature type="transmembrane region" description="Helical" evidence="16">
    <location>
        <begin position="213"/>
        <end position="236"/>
    </location>
</feature>
<keyword evidence="12" id="KW-0131">Cell cycle</keyword>
<evidence type="ECO:0000256" key="8">
    <source>
        <dbReference type="ARBA" id="ARBA00022777"/>
    </source>
</evidence>
<evidence type="ECO:0000256" key="2">
    <source>
        <dbReference type="ARBA" id="ARBA00004370"/>
    </source>
</evidence>
<dbReference type="InterPro" id="IPR003594">
    <property type="entry name" value="HATPase_dom"/>
</dbReference>
<feature type="transmembrane region" description="Helical" evidence="16">
    <location>
        <begin position="332"/>
        <end position="352"/>
    </location>
</feature>
<dbReference type="Proteomes" id="UP001333818">
    <property type="component" value="Unassembled WGS sequence"/>
</dbReference>
<dbReference type="PANTHER" id="PTHR45339">
    <property type="entry name" value="HYBRID SIGNAL TRANSDUCTION HISTIDINE KINASE J"/>
    <property type="match status" value="1"/>
</dbReference>
<dbReference type="InterPro" id="IPR011622">
    <property type="entry name" value="7TMR_DISM_rcpt_extracell_dom2"/>
</dbReference>
<evidence type="ECO:0000256" key="6">
    <source>
        <dbReference type="ARBA" id="ARBA00022679"/>
    </source>
</evidence>
<keyword evidence="20" id="KW-1185">Reference proteome</keyword>
<evidence type="ECO:0000256" key="5">
    <source>
        <dbReference type="ARBA" id="ARBA00022553"/>
    </source>
</evidence>
<dbReference type="SUPFAM" id="SSF55874">
    <property type="entry name" value="ATPase domain of HSP90 chaperone/DNA topoisomerase II/histidine kinase"/>
    <property type="match status" value="1"/>
</dbReference>
<proteinExistence type="inferred from homology"/>
<dbReference type="CDD" id="cd16922">
    <property type="entry name" value="HATPase_EvgS-ArcB-TorS-like"/>
    <property type="match status" value="1"/>
</dbReference>
<keyword evidence="16" id="KW-1133">Transmembrane helix</keyword>
<dbReference type="RefSeq" id="WP_330483439.1">
    <property type="nucleotide sequence ID" value="NZ_JAZBJZ010000030.1"/>
</dbReference>
<evidence type="ECO:0000256" key="14">
    <source>
        <dbReference type="PROSITE-ProRule" id="PRU00169"/>
    </source>
</evidence>
<dbReference type="GO" id="GO:0005524">
    <property type="term" value="F:ATP binding"/>
    <property type="evidence" value="ECO:0007669"/>
    <property type="project" value="UniProtKB-KW"/>
</dbReference>
<evidence type="ECO:0000256" key="11">
    <source>
        <dbReference type="ARBA" id="ARBA00023136"/>
    </source>
</evidence>
<evidence type="ECO:0000256" key="4">
    <source>
        <dbReference type="ARBA" id="ARBA00012438"/>
    </source>
</evidence>
<dbReference type="FunFam" id="1.10.287.130:FF:000038">
    <property type="entry name" value="Sensory transduction histidine kinase"/>
    <property type="match status" value="1"/>
</dbReference>
<dbReference type="InterPro" id="IPR036890">
    <property type="entry name" value="HATPase_C_sf"/>
</dbReference>
<dbReference type="EC" id="2.7.13.3" evidence="4"/>
<dbReference type="InterPro" id="IPR005467">
    <property type="entry name" value="His_kinase_dom"/>
</dbReference>
<feature type="modified residue" description="4-aspartylphosphate" evidence="14">
    <location>
        <position position="785"/>
    </location>
</feature>
<dbReference type="InterPro" id="IPR004358">
    <property type="entry name" value="Sig_transdc_His_kin-like_C"/>
</dbReference>
<evidence type="ECO:0000259" key="17">
    <source>
        <dbReference type="PROSITE" id="PS50109"/>
    </source>
</evidence>
<dbReference type="PANTHER" id="PTHR45339:SF1">
    <property type="entry name" value="HYBRID SIGNAL TRANSDUCTION HISTIDINE KINASE J"/>
    <property type="match status" value="1"/>
</dbReference>
<evidence type="ECO:0000256" key="1">
    <source>
        <dbReference type="ARBA" id="ARBA00000085"/>
    </source>
</evidence>
<dbReference type="Gene3D" id="3.40.50.2300">
    <property type="match status" value="2"/>
</dbReference>
<dbReference type="InterPro" id="IPR011623">
    <property type="entry name" value="7TMR_DISM_rcpt_extracell_dom1"/>
</dbReference>
<dbReference type="InterPro" id="IPR011006">
    <property type="entry name" value="CheY-like_superfamily"/>
</dbReference>
<dbReference type="Pfam" id="PF00072">
    <property type="entry name" value="Response_reg"/>
    <property type="match status" value="2"/>
</dbReference>
<reference evidence="19" key="1">
    <citation type="submission" date="2024-01" db="EMBL/GenBank/DDBJ databases">
        <title>Bank of Algae and Cyanobacteria of the Azores (BACA) strain genomes.</title>
        <authorList>
            <person name="Luz R."/>
            <person name="Cordeiro R."/>
            <person name="Fonseca A."/>
            <person name="Goncalves V."/>
        </authorList>
    </citation>
    <scope>NUCLEOTIDE SEQUENCE</scope>
    <source>
        <strain evidence="19">BACA0141</strain>
    </source>
</reference>
<evidence type="ECO:0000256" key="9">
    <source>
        <dbReference type="ARBA" id="ARBA00022840"/>
    </source>
</evidence>
<dbReference type="InterPro" id="IPR003661">
    <property type="entry name" value="HisK_dim/P_dom"/>
</dbReference>
<evidence type="ECO:0000256" key="16">
    <source>
        <dbReference type="SAM" id="Phobius"/>
    </source>
</evidence>
<dbReference type="InterPro" id="IPR001789">
    <property type="entry name" value="Sig_transdc_resp-reg_receiver"/>
</dbReference>
<keyword evidence="9" id="KW-0067">ATP-binding</keyword>
<dbReference type="Gene3D" id="1.10.287.130">
    <property type="match status" value="1"/>
</dbReference>
<feature type="domain" description="Response regulatory" evidence="18">
    <location>
        <begin position="736"/>
        <end position="865"/>
    </location>
</feature>
<keyword evidence="10" id="KW-0902">Two-component regulatory system</keyword>
<keyword evidence="8" id="KW-0418">Kinase</keyword>
<dbReference type="CDD" id="cd00082">
    <property type="entry name" value="HisKA"/>
    <property type="match status" value="1"/>
</dbReference>
<dbReference type="SUPFAM" id="SSF47384">
    <property type="entry name" value="Homodimeric domain of signal transducing histidine kinase"/>
    <property type="match status" value="1"/>
</dbReference>
<accession>A0AAW9Q0N5</accession>
<dbReference type="SMART" id="SM00448">
    <property type="entry name" value="REC"/>
    <property type="match status" value="2"/>
</dbReference>
<protein>
    <recommendedName>
        <fullName evidence="13">Circadian input-output histidine kinase CikA</fullName>
        <ecNumber evidence="4">2.7.13.3</ecNumber>
    </recommendedName>
</protein>
<evidence type="ECO:0000259" key="18">
    <source>
        <dbReference type="PROSITE" id="PS50110"/>
    </source>
</evidence>
<feature type="domain" description="Response regulatory" evidence="18">
    <location>
        <begin position="902"/>
        <end position="1031"/>
    </location>
</feature>
<organism evidence="19 20">
    <name type="scientific">Tumidithrix elongata BACA0141</name>
    <dbReference type="NCBI Taxonomy" id="2716417"/>
    <lineage>
        <taxon>Bacteria</taxon>
        <taxon>Bacillati</taxon>
        <taxon>Cyanobacteriota</taxon>
        <taxon>Cyanophyceae</taxon>
        <taxon>Pseudanabaenales</taxon>
        <taxon>Pseudanabaenaceae</taxon>
        <taxon>Tumidithrix</taxon>
        <taxon>Tumidithrix elongata</taxon>
    </lineage>
</organism>
<dbReference type="FunFam" id="3.30.565.10:FF:000010">
    <property type="entry name" value="Sensor histidine kinase RcsC"/>
    <property type="match status" value="1"/>
</dbReference>
<keyword evidence="6" id="KW-0808">Transferase</keyword>
<dbReference type="PRINTS" id="PR00344">
    <property type="entry name" value="BCTRLSENSOR"/>
</dbReference>
<comment type="catalytic activity">
    <reaction evidence="1">
        <text>ATP + protein L-histidine = ADP + protein N-phospho-L-histidine.</text>
        <dbReference type="EC" id="2.7.13.3"/>
    </reaction>
</comment>
<dbReference type="Pfam" id="PF07696">
    <property type="entry name" value="7TMR-DISMED2"/>
    <property type="match status" value="1"/>
</dbReference>
<comment type="subcellular location">
    <subcellularLocation>
        <location evidence="2">Membrane</location>
    </subcellularLocation>
</comment>
<keyword evidence="16" id="KW-0812">Transmembrane</keyword>
<feature type="domain" description="Histidine kinase" evidence="17">
    <location>
        <begin position="486"/>
        <end position="710"/>
    </location>
</feature>
<dbReference type="Gene3D" id="3.30.565.10">
    <property type="entry name" value="Histidine kinase-like ATPase, C-terminal domain"/>
    <property type="match status" value="1"/>
</dbReference>
<feature type="transmembrane region" description="Helical" evidence="16">
    <location>
        <begin position="306"/>
        <end position="326"/>
    </location>
</feature>
<feature type="coiled-coil region" evidence="15">
    <location>
        <begin position="416"/>
        <end position="472"/>
    </location>
</feature>
<feature type="modified residue" description="4-aspartylphosphate" evidence="14">
    <location>
        <position position="951"/>
    </location>
</feature>
<dbReference type="AlphaFoldDB" id="A0AAW9Q0N5"/>
<evidence type="ECO:0000256" key="13">
    <source>
        <dbReference type="ARBA" id="ARBA00074306"/>
    </source>
</evidence>
<evidence type="ECO:0000256" key="7">
    <source>
        <dbReference type="ARBA" id="ARBA00022741"/>
    </source>
</evidence>
<dbReference type="SMART" id="SM00388">
    <property type="entry name" value="HisKA"/>
    <property type="match status" value="1"/>
</dbReference>
<feature type="transmembrane region" description="Helical" evidence="16">
    <location>
        <begin position="272"/>
        <end position="294"/>
    </location>
</feature>
<feature type="transmembrane region" description="Helical" evidence="16">
    <location>
        <begin position="364"/>
        <end position="384"/>
    </location>
</feature>
<dbReference type="GO" id="GO:0000155">
    <property type="term" value="F:phosphorelay sensor kinase activity"/>
    <property type="evidence" value="ECO:0007669"/>
    <property type="project" value="InterPro"/>
</dbReference>
<dbReference type="InterPro" id="IPR036097">
    <property type="entry name" value="HisK_dim/P_sf"/>
</dbReference>
<feature type="transmembrane region" description="Helical" evidence="16">
    <location>
        <begin position="243"/>
        <end position="266"/>
    </location>
</feature>
<evidence type="ECO:0000256" key="3">
    <source>
        <dbReference type="ARBA" id="ARBA00006402"/>
    </source>
</evidence>
<name>A0AAW9Q0N5_9CYAN</name>
<sequence length="1031" mass="116972">MTSPQRSPLLDIFFAILLIVALALLSLPLQVLAYPSSLILQDAQDRYPLGPYLEILEDKSAQWTIDAVNQPPLSQQFVRNQTERPSYGFTHSAYWVRLHLRNQASPRTAWRLEIGYPLIDRIALYLPDERTQQPQNVAASDRKPQKWIVKYAGDSYPFAIREVDDRLSVFKLPLVPQAEQTIFLRFETTSSLPLHLTLWSLEAFAQHRYHQQFLLGGFYGILLVMSGYNLILFLVLKERSYFYYVLFVLSGGTWVATTDGFGLQYLWPEQIWWNNVAIIILAAIAAIAVLNFMNEFLQTKIYSPRLRRIILSVNFLWLCIIAAAVFGSYRPVAQMAVALLAISCTIGMTVGVQSWQRGYRPARYYLIGYSLVLIGAFAYCLTLFNLIPSNFFTDESLRLGLVFMVFMLSLALGDRINLLKQEKVEAQVEVMREQQEALRLKDEWSATLQKAKDELEQRVAERTKDLKQAKETADLANRTKSEFLANMSHELRTPLNAILGFSQIMGGDSSLTAEQLENLSIIRRSGDHLLELINDILDMSKIEAGYISFNQNSFDLYKFLNSLEEIFALRASSKKLQFMFEYSPNLPQFIQTDEGKLRQILINLLGNAIKFTNYGSITLRVSATSDGFQDPTAIAVHFEIEDTGVGISADELDLLFQPFVQTASGKQSQQGTGLGLPISQKFIQLLGGEVKVRSAIGQGTTFQFWIQACLGSPIDQENQAPRQRAIALAPDLPIYRILVVDDVWENRQLILKTLSPIGFELKEAENGEVAVALWESWKPHLIWMDMRMPILDGYEATSKIRERERLLAEKESMVSNSKFSKTVIIALTASAFEEKRSLVLAAGCDDYVRKPVQQETVFAKIAEHLGVRYLYADSSSSLEREITNKKITNKEKDNQAVRHSLRILLAEDNIVNQKVAIKMLKNLGYTADLANNGLEVLEILNRQDYDVIFMDMQMPEMDGLEATIKIREMERDRKVMETKSKDPCPFTPIKIIAMTANSLTENFDICIAAGMDDFIAKPVRLEALKSILESI</sequence>
<evidence type="ECO:0000313" key="19">
    <source>
        <dbReference type="EMBL" id="MEE3717010.1"/>
    </source>
</evidence>
<dbReference type="SUPFAM" id="SSF52172">
    <property type="entry name" value="CheY-like"/>
    <property type="match status" value="2"/>
</dbReference>
<keyword evidence="7" id="KW-0547">Nucleotide-binding</keyword>
<dbReference type="Pfam" id="PF07695">
    <property type="entry name" value="7TMR-DISM_7TM"/>
    <property type="match status" value="1"/>
</dbReference>
<dbReference type="Gene3D" id="2.60.40.2380">
    <property type="match status" value="1"/>
</dbReference>
<dbReference type="CDD" id="cd17546">
    <property type="entry name" value="REC_hyHK_CKI1_RcsC-like"/>
    <property type="match status" value="2"/>
</dbReference>
<dbReference type="PROSITE" id="PS50109">
    <property type="entry name" value="HIS_KIN"/>
    <property type="match status" value="1"/>
</dbReference>
<comment type="caution">
    <text evidence="19">The sequence shown here is derived from an EMBL/GenBank/DDBJ whole genome shotgun (WGS) entry which is preliminary data.</text>
</comment>
<evidence type="ECO:0000256" key="12">
    <source>
        <dbReference type="ARBA" id="ARBA00023306"/>
    </source>
</evidence>